<feature type="region of interest" description="Disordered" evidence="2">
    <location>
        <begin position="56"/>
        <end position="120"/>
    </location>
</feature>
<dbReference type="AlphaFoldDB" id="A0A397VEW0"/>
<feature type="region of interest" description="Disordered" evidence="2">
    <location>
        <begin position="203"/>
        <end position="249"/>
    </location>
</feature>
<organism evidence="3 4">
    <name type="scientific">Gigaspora rosea</name>
    <dbReference type="NCBI Taxonomy" id="44941"/>
    <lineage>
        <taxon>Eukaryota</taxon>
        <taxon>Fungi</taxon>
        <taxon>Fungi incertae sedis</taxon>
        <taxon>Mucoromycota</taxon>
        <taxon>Glomeromycotina</taxon>
        <taxon>Glomeromycetes</taxon>
        <taxon>Diversisporales</taxon>
        <taxon>Gigasporaceae</taxon>
        <taxon>Gigaspora</taxon>
    </lineage>
</organism>
<gene>
    <name evidence="3" type="ORF">C2G38_2087171</name>
</gene>
<evidence type="ECO:0000313" key="3">
    <source>
        <dbReference type="EMBL" id="RIB17876.1"/>
    </source>
</evidence>
<feature type="non-terminal residue" evidence="3">
    <location>
        <position position="310"/>
    </location>
</feature>
<protein>
    <submittedName>
        <fullName evidence="3">Uncharacterized protein</fullName>
    </submittedName>
</protein>
<feature type="compositionally biased region" description="Polar residues" evidence="2">
    <location>
        <begin position="203"/>
        <end position="219"/>
    </location>
</feature>
<evidence type="ECO:0000313" key="4">
    <source>
        <dbReference type="Proteomes" id="UP000266673"/>
    </source>
</evidence>
<evidence type="ECO:0000256" key="2">
    <source>
        <dbReference type="SAM" id="MobiDB-lite"/>
    </source>
</evidence>
<proteinExistence type="predicted"/>
<accession>A0A397VEW0</accession>
<dbReference type="EMBL" id="QKWP01000576">
    <property type="protein sequence ID" value="RIB17876.1"/>
    <property type="molecule type" value="Genomic_DNA"/>
</dbReference>
<comment type="caution">
    <text evidence="3">The sequence shown here is derived from an EMBL/GenBank/DDBJ whole genome shotgun (WGS) entry which is preliminary data.</text>
</comment>
<feature type="coiled-coil region" evidence="1">
    <location>
        <begin position="123"/>
        <end position="150"/>
    </location>
</feature>
<name>A0A397VEW0_9GLOM</name>
<dbReference type="OrthoDB" id="2438111at2759"/>
<keyword evidence="1" id="KW-0175">Coiled coil</keyword>
<dbReference type="Proteomes" id="UP000266673">
    <property type="component" value="Unassembled WGS sequence"/>
</dbReference>
<sequence>MRTKNLYKINIVSARRSISPSMSSQRGTPFRSTTLYRQNRQSTSRQNYHHLLATPSRQNYHRCSATSPRQNYHRYSITPPHHSRQINRNYRDIESHSHRSISPNEHSRYRRRSRSPYEKDKEISFLKSTVESLINEVNKLKSDKATTSNDPSEYVDVDDTETTSIMGTTGLSCPIDNLGFCDLNADETTVAPCDANETTVAPCDNTNSAIATSSVNPSNKKGKQSKDHNVPANNLKKPSVTSEPSSGYMKKSREYLEEMTADQYKLFHDEVIQILNGLDDSLQLDPTKTWSDISRHEQKNTMSAIGKALE</sequence>
<reference evidence="3 4" key="1">
    <citation type="submission" date="2018-06" db="EMBL/GenBank/DDBJ databases">
        <title>Comparative genomics reveals the genomic features of Rhizophagus irregularis, R. cerebriforme, R. diaphanum and Gigaspora rosea, and their symbiotic lifestyle signature.</title>
        <authorList>
            <person name="Morin E."/>
            <person name="San Clemente H."/>
            <person name="Chen E.C.H."/>
            <person name="De La Providencia I."/>
            <person name="Hainaut M."/>
            <person name="Kuo A."/>
            <person name="Kohler A."/>
            <person name="Murat C."/>
            <person name="Tang N."/>
            <person name="Roy S."/>
            <person name="Loubradou J."/>
            <person name="Henrissat B."/>
            <person name="Grigoriev I.V."/>
            <person name="Corradi N."/>
            <person name="Roux C."/>
            <person name="Martin F.M."/>
        </authorList>
    </citation>
    <scope>NUCLEOTIDE SEQUENCE [LARGE SCALE GENOMIC DNA]</scope>
    <source>
        <strain evidence="3 4">DAOM 194757</strain>
    </source>
</reference>
<evidence type="ECO:0000256" key="1">
    <source>
        <dbReference type="SAM" id="Coils"/>
    </source>
</evidence>
<keyword evidence="4" id="KW-1185">Reference proteome</keyword>